<accession>A0ABR2XJC4</accession>
<evidence type="ECO:0000313" key="5">
    <source>
        <dbReference type="EMBL" id="KAK9773784.1"/>
    </source>
</evidence>
<keyword evidence="3" id="KW-0342">GTP-binding</keyword>
<dbReference type="PRINTS" id="PR00449">
    <property type="entry name" value="RASTRNSFRMNG"/>
</dbReference>
<dbReference type="SMART" id="SM00173">
    <property type="entry name" value="RAS"/>
    <property type="match status" value="1"/>
</dbReference>
<dbReference type="InterPro" id="IPR001806">
    <property type="entry name" value="Small_GTPase"/>
</dbReference>
<reference evidence="5 6" key="1">
    <citation type="submission" date="2024-02" db="EMBL/GenBank/DDBJ databases">
        <title>First draft genome assembly of two strains of Seiridium cardinale.</title>
        <authorList>
            <person name="Emiliani G."/>
            <person name="Scali E."/>
        </authorList>
    </citation>
    <scope>NUCLEOTIDE SEQUENCE [LARGE SCALE GENOMIC DNA]</scope>
    <source>
        <strain evidence="5 6">BM-138-000479</strain>
    </source>
</reference>
<feature type="region of interest" description="Disordered" evidence="4">
    <location>
        <begin position="1"/>
        <end position="45"/>
    </location>
</feature>
<name>A0ABR2XJC4_9PEZI</name>
<keyword evidence="2" id="KW-0547">Nucleotide-binding</keyword>
<dbReference type="Pfam" id="PF00071">
    <property type="entry name" value="Ras"/>
    <property type="match status" value="1"/>
</dbReference>
<dbReference type="InterPro" id="IPR005225">
    <property type="entry name" value="Small_GTP-bd"/>
</dbReference>
<gene>
    <name evidence="5" type="ORF">SCAR479_09425</name>
</gene>
<evidence type="ECO:0000256" key="4">
    <source>
        <dbReference type="SAM" id="MobiDB-lite"/>
    </source>
</evidence>
<comment type="caution">
    <text evidence="5">The sequence shown here is derived from an EMBL/GenBank/DDBJ whole genome shotgun (WGS) entry which is preliminary data.</text>
</comment>
<sequence>MATSTSTTSSSEFGSSPPKLRSRDEKEEEEETYPDPLRMHPVPDDFKPPAIKNFSFSVSGMWKSNGNMLRWITEVPSVHHDMTFEPAACDNEKRPLNCDGGHDGGEHCDKKAKLYPTTGRQGAATARRRGRIVQSTCDAARRLSSSFQSVFSSSRSHAQFDASTVKSVGSPTGTPLTVKPRERLRFAVVGDYNCGKTCMLLRFYFNTFTRNWNQTQYELFNKTINVDGKDSNLELWDTSGRIELHQLSLLSYLAWDGIFLCFSVNSDKKFVNARTKWINEIHMHCRGAPIFLVGLKKDTRVGSGIWAPLFPSFETRIGASEGAMAANGIGAAKYMECSAKTGDGVYRVFEEGVRMVRAIRSGKELMGREKTQSYRQDAAGITGDLIYCDMLGSYSDEQKTSLWR</sequence>
<dbReference type="Proteomes" id="UP001465668">
    <property type="component" value="Unassembled WGS sequence"/>
</dbReference>
<protein>
    <submittedName>
        <fullName evidence="5">Uncharacterized protein</fullName>
    </submittedName>
</protein>
<dbReference type="PROSITE" id="PS51421">
    <property type="entry name" value="RAS"/>
    <property type="match status" value="1"/>
</dbReference>
<dbReference type="InterPro" id="IPR003578">
    <property type="entry name" value="Small_GTPase_Rho"/>
</dbReference>
<evidence type="ECO:0000313" key="6">
    <source>
        <dbReference type="Proteomes" id="UP001465668"/>
    </source>
</evidence>
<dbReference type="PANTHER" id="PTHR24072">
    <property type="entry name" value="RHO FAMILY GTPASE"/>
    <property type="match status" value="1"/>
</dbReference>
<dbReference type="InterPro" id="IPR027417">
    <property type="entry name" value="P-loop_NTPase"/>
</dbReference>
<dbReference type="Gene3D" id="3.40.50.300">
    <property type="entry name" value="P-loop containing nucleotide triphosphate hydrolases"/>
    <property type="match status" value="1"/>
</dbReference>
<dbReference type="SUPFAM" id="SSF52540">
    <property type="entry name" value="P-loop containing nucleoside triphosphate hydrolases"/>
    <property type="match status" value="1"/>
</dbReference>
<evidence type="ECO:0000256" key="1">
    <source>
        <dbReference type="ARBA" id="ARBA00022481"/>
    </source>
</evidence>
<dbReference type="SMART" id="SM00175">
    <property type="entry name" value="RAB"/>
    <property type="match status" value="1"/>
</dbReference>
<dbReference type="NCBIfam" id="TIGR00231">
    <property type="entry name" value="small_GTP"/>
    <property type="match status" value="1"/>
</dbReference>
<dbReference type="SMART" id="SM00174">
    <property type="entry name" value="RHO"/>
    <property type="match status" value="1"/>
</dbReference>
<proteinExistence type="predicted"/>
<evidence type="ECO:0000256" key="3">
    <source>
        <dbReference type="ARBA" id="ARBA00023134"/>
    </source>
</evidence>
<organism evidence="5 6">
    <name type="scientific">Seiridium cardinale</name>
    <dbReference type="NCBI Taxonomy" id="138064"/>
    <lineage>
        <taxon>Eukaryota</taxon>
        <taxon>Fungi</taxon>
        <taxon>Dikarya</taxon>
        <taxon>Ascomycota</taxon>
        <taxon>Pezizomycotina</taxon>
        <taxon>Sordariomycetes</taxon>
        <taxon>Xylariomycetidae</taxon>
        <taxon>Amphisphaeriales</taxon>
        <taxon>Sporocadaceae</taxon>
        <taxon>Seiridium</taxon>
    </lineage>
</organism>
<dbReference type="PROSITE" id="PS51420">
    <property type="entry name" value="RHO"/>
    <property type="match status" value="1"/>
</dbReference>
<dbReference type="CDD" id="cd00157">
    <property type="entry name" value="Rho"/>
    <property type="match status" value="1"/>
</dbReference>
<keyword evidence="1" id="KW-0488">Methylation</keyword>
<evidence type="ECO:0000256" key="2">
    <source>
        <dbReference type="ARBA" id="ARBA00022741"/>
    </source>
</evidence>
<dbReference type="EMBL" id="JARVKM010000047">
    <property type="protein sequence ID" value="KAK9773784.1"/>
    <property type="molecule type" value="Genomic_DNA"/>
</dbReference>
<keyword evidence="6" id="KW-1185">Reference proteome</keyword>
<dbReference type="PROSITE" id="PS51419">
    <property type="entry name" value="RAB"/>
    <property type="match status" value="1"/>
</dbReference>
<feature type="compositionally biased region" description="Low complexity" evidence="4">
    <location>
        <begin position="1"/>
        <end position="11"/>
    </location>
</feature>